<name>A0ABV6GAF5_9BACI</name>
<protein>
    <submittedName>
        <fullName evidence="1">DUF3231 family protein</fullName>
    </submittedName>
</protein>
<dbReference type="EMBL" id="JBHLVO010000002">
    <property type="protein sequence ID" value="MFC0270520.1"/>
    <property type="molecule type" value="Genomic_DNA"/>
</dbReference>
<dbReference type="Pfam" id="PF11553">
    <property type="entry name" value="DUF3231"/>
    <property type="match status" value="1"/>
</dbReference>
<keyword evidence="2" id="KW-1185">Reference proteome</keyword>
<dbReference type="InterPro" id="IPR012347">
    <property type="entry name" value="Ferritin-like"/>
</dbReference>
<accession>A0ABV6GAF5</accession>
<sequence>MRAVLENAFHTAALNNAGIGYYGASMGGAARRDLSAAYSRLIIEVGELAEDGANIMIDNGWLEKQPSAPDRKDLAVG</sequence>
<comment type="caution">
    <text evidence="1">The sequence shown here is derived from an EMBL/GenBank/DDBJ whole genome shotgun (WGS) entry which is preliminary data.</text>
</comment>
<organism evidence="1 2">
    <name type="scientific">Metabacillus herbersteinensis</name>
    <dbReference type="NCBI Taxonomy" id="283816"/>
    <lineage>
        <taxon>Bacteria</taxon>
        <taxon>Bacillati</taxon>
        <taxon>Bacillota</taxon>
        <taxon>Bacilli</taxon>
        <taxon>Bacillales</taxon>
        <taxon>Bacillaceae</taxon>
        <taxon>Metabacillus</taxon>
    </lineage>
</organism>
<dbReference type="Gene3D" id="1.20.1260.10">
    <property type="match status" value="1"/>
</dbReference>
<gene>
    <name evidence="1" type="ORF">ACFFIX_03490</name>
</gene>
<dbReference type="RefSeq" id="WP_378931153.1">
    <property type="nucleotide sequence ID" value="NZ_JBHLVO010000002.1"/>
</dbReference>
<reference evidence="1 2" key="1">
    <citation type="submission" date="2024-09" db="EMBL/GenBank/DDBJ databases">
        <authorList>
            <person name="Sun Q."/>
            <person name="Mori K."/>
        </authorList>
    </citation>
    <scope>NUCLEOTIDE SEQUENCE [LARGE SCALE GENOMIC DNA]</scope>
    <source>
        <strain evidence="1 2">CCM 7228</strain>
    </source>
</reference>
<dbReference type="InterPro" id="IPR021617">
    <property type="entry name" value="DUF3231"/>
</dbReference>
<evidence type="ECO:0000313" key="1">
    <source>
        <dbReference type="EMBL" id="MFC0270520.1"/>
    </source>
</evidence>
<evidence type="ECO:0000313" key="2">
    <source>
        <dbReference type="Proteomes" id="UP001589854"/>
    </source>
</evidence>
<dbReference type="Proteomes" id="UP001589854">
    <property type="component" value="Unassembled WGS sequence"/>
</dbReference>
<proteinExistence type="predicted"/>